<organism evidence="5 6">
    <name type="scientific">Rhodofomes roseus</name>
    <dbReference type="NCBI Taxonomy" id="34475"/>
    <lineage>
        <taxon>Eukaryota</taxon>
        <taxon>Fungi</taxon>
        <taxon>Dikarya</taxon>
        <taxon>Basidiomycota</taxon>
        <taxon>Agaricomycotina</taxon>
        <taxon>Agaricomycetes</taxon>
        <taxon>Polyporales</taxon>
        <taxon>Rhodofomes</taxon>
    </lineage>
</organism>
<dbReference type="PROSITE" id="PS00122">
    <property type="entry name" value="CARBOXYLESTERASE_B_1"/>
    <property type="match status" value="1"/>
</dbReference>
<dbReference type="InterPro" id="IPR002018">
    <property type="entry name" value="CarbesteraseB"/>
</dbReference>
<keyword evidence="2 3" id="KW-0378">Hydrolase</keyword>
<dbReference type="InterPro" id="IPR050309">
    <property type="entry name" value="Type-B_Carboxylest/Lipase"/>
</dbReference>
<dbReference type="RefSeq" id="XP_047782351.1">
    <property type="nucleotide sequence ID" value="XM_047925571.1"/>
</dbReference>
<dbReference type="Gene3D" id="3.40.50.1820">
    <property type="entry name" value="alpha/beta hydrolase"/>
    <property type="match status" value="1"/>
</dbReference>
<evidence type="ECO:0000313" key="5">
    <source>
        <dbReference type="EMBL" id="KAH9840885.1"/>
    </source>
</evidence>
<dbReference type="EMBL" id="JADCUA010000004">
    <property type="protein sequence ID" value="KAH9840885.1"/>
    <property type="molecule type" value="Genomic_DNA"/>
</dbReference>
<feature type="chain" id="PRO_5044991064" description="Carboxylic ester hydrolase" evidence="3">
    <location>
        <begin position="22"/>
        <end position="556"/>
    </location>
</feature>
<dbReference type="Proteomes" id="UP000814176">
    <property type="component" value="Unassembled WGS sequence"/>
</dbReference>
<dbReference type="InterPro" id="IPR029058">
    <property type="entry name" value="AB_hydrolase_fold"/>
</dbReference>
<dbReference type="PANTHER" id="PTHR11559">
    <property type="entry name" value="CARBOXYLESTERASE"/>
    <property type="match status" value="1"/>
</dbReference>
<accession>A0ABQ8KQS3</accession>
<sequence length="556" mass="60014">MRSSQVNFALIFTAFIRHAAGAAVASSAPIVALQYGSFQGVTTGNVASFLGMPYAQAPVGDLRFAPPQPPQAFEGLYNATAYGAACFQQANTAPAIDSTLPFNLSSGSTLTNQSENCLFVNVLKPASAVPGDDIPVLFWIYGGGFEQGDSSGNPGNEIVERSLVLNEPIIFVSVNYRLNAFGFLASEEVAQAGLTNIGLRDQRFGMQWVNQYISAFGGDPSKVTIWGESAGAFSVGFQLVLDNGDPQGLFRAAVMESGSPYALRNVSAGQPYYDLLVDYTGCTGQSDTLACLREAPAEQILAAVNMTPNSRDYTEHNLAWQPRLDGDLFIQNPQRSVLMGQYAKVPIISGDCDDEGTLFSLGNINVTTDEEFLTYINIEYLPDASPIEMLAVGAAYPEDPSLGSPFDTGDANQLTPQFKRIAAFTGDWQFESPRRLVLETMSRTQDAWAYLYRRGKSTPYLGAYHSSDLSDFFRDGDYIGMDAIINFATNLDPNAAPGLAPNVSYLSGVNWEQWASDPVAPPLLTFQDPAPAINFTTDTFRDGPTTLLATLALQMP</sequence>
<dbReference type="GeneID" id="72006303"/>
<evidence type="ECO:0000256" key="1">
    <source>
        <dbReference type="ARBA" id="ARBA00005964"/>
    </source>
</evidence>
<proteinExistence type="inferred from homology"/>
<dbReference type="Pfam" id="PF00135">
    <property type="entry name" value="COesterase"/>
    <property type="match status" value="1"/>
</dbReference>
<evidence type="ECO:0000313" key="6">
    <source>
        <dbReference type="Proteomes" id="UP000814176"/>
    </source>
</evidence>
<dbReference type="InterPro" id="IPR019826">
    <property type="entry name" value="Carboxylesterase_B_AS"/>
</dbReference>
<evidence type="ECO:0000256" key="3">
    <source>
        <dbReference type="RuleBase" id="RU361235"/>
    </source>
</evidence>
<comment type="caution">
    <text evidence="5">The sequence shown here is derived from an EMBL/GenBank/DDBJ whole genome shotgun (WGS) entry which is preliminary data.</text>
</comment>
<comment type="similarity">
    <text evidence="1 3">Belongs to the type-B carboxylesterase/lipase family.</text>
</comment>
<feature type="signal peptide" evidence="3">
    <location>
        <begin position="1"/>
        <end position="21"/>
    </location>
</feature>
<feature type="domain" description="Carboxylesterase type B" evidence="4">
    <location>
        <begin position="28"/>
        <end position="474"/>
    </location>
</feature>
<reference evidence="5 6" key="1">
    <citation type="journal article" date="2021" name="Environ. Microbiol.">
        <title>Gene family expansions and transcriptome signatures uncover fungal adaptations to wood decay.</title>
        <authorList>
            <person name="Hage H."/>
            <person name="Miyauchi S."/>
            <person name="Viragh M."/>
            <person name="Drula E."/>
            <person name="Min B."/>
            <person name="Chaduli D."/>
            <person name="Navarro D."/>
            <person name="Favel A."/>
            <person name="Norest M."/>
            <person name="Lesage-Meessen L."/>
            <person name="Balint B."/>
            <person name="Merenyi Z."/>
            <person name="de Eugenio L."/>
            <person name="Morin E."/>
            <person name="Martinez A.T."/>
            <person name="Baldrian P."/>
            <person name="Stursova M."/>
            <person name="Martinez M.J."/>
            <person name="Novotny C."/>
            <person name="Magnuson J.K."/>
            <person name="Spatafora J.W."/>
            <person name="Maurice S."/>
            <person name="Pangilinan J."/>
            <person name="Andreopoulos W."/>
            <person name="LaButti K."/>
            <person name="Hundley H."/>
            <person name="Na H."/>
            <person name="Kuo A."/>
            <person name="Barry K."/>
            <person name="Lipzen A."/>
            <person name="Henrissat B."/>
            <person name="Riley R."/>
            <person name="Ahrendt S."/>
            <person name="Nagy L.G."/>
            <person name="Grigoriev I.V."/>
            <person name="Martin F."/>
            <person name="Rosso M.N."/>
        </authorList>
    </citation>
    <scope>NUCLEOTIDE SEQUENCE [LARGE SCALE GENOMIC DNA]</scope>
    <source>
        <strain evidence="5 6">CIRM-BRFM 1785</strain>
    </source>
</reference>
<protein>
    <recommendedName>
        <fullName evidence="3">Carboxylic ester hydrolase</fullName>
        <ecNumber evidence="3">3.1.1.-</ecNumber>
    </recommendedName>
</protein>
<name>A0ABQ8KQS3_9APHY</name>
<dbReference type="SUPFAM" id="SSF53474">
    <property type="entry name" value="alpha/beta-Hydrolases"/>
    <property type="match status" value="1"/>
</dbReference>
<evidence type="ECO:0000256" key="2">
    <source>
        <dbReference type="ARBA" id="ARBA00022801"/>
    </source>
</evidence>
<keyword evidence="6" id="KW-1185">Reference proteome</keyword>
<dbReference type="EC" id="3.1.1.-" evidence="3"/>
<keyword evidence="3" id="KW-0732">Signal</keyword>
<gene>
    <name evidence="5" type="ORF">C8Q71DRAFT_794905</name>
</gene>
<evidence type="ECO:0000259" key="4">
    <source>
        <dbReference type="Pfam" id="PF00135"/>
    </source>
</evidence>